<keyword evidence="6 7" id="KW-0472">Membrane</keyword>
<evidence type="ECO:0000256" key="7">
    <source>
        <dbReference type="SAM" id="Phobius"/>
    </source>
</evidence>
<sequence>MLAVTSVTVVLVFLNSSSLNVALPALSRDLDASPTQSSWFLLSYMLVTTALILVFGRLADLFGRRRLYIGGIVVFAVGTLACGLAPTADLMIAFRFVQGIGAASVITNNTAILTDTFPPRLLSTGLGINATAAAVGQVLGPVAGGVVVELMGWRWIFLLGVPLLVAGLAASLKLIPRSDVGARTEKLDLFGALLVTSGLATLVVAVNELPGSGGWTNPWILGAGLAALMLIALFVLVQRRRTDPLVDLGIFADRSVAYLYAAGFLSAFATYAVVLLASLYLQSGHGLTALHAGLMVVPAPIGTTLAALVAGRLTNRIHHGLLSAAGCVLIAAGAATVGGSIWLGTSIWPAGATPGLAAGLFVVGFGTGLFMTPNTSALMLTVAPERRGIANAVRSTLQNAGYLFSTSVSLGLATVLLGDADRSLAYAGTLSTSGGDVRAFVGGLMVALAVLVAAAALGALASLRTRRFAAAPSPAPAAEEARAQ</sequence>
<evidence type="ECO:0000256" key="6">
    <source>
        <dbReference type="ARBA" id="ARBA00023136"/>
    </source>
</evidence>
<protein>
    <submittedName>
        <fullName evidence="9">MFS transporter</fullName>
    </submittedName>
</protein>
<evidence type="ECO:0000256" key="3">
    <source>
        <dbReference type="ARBA" id="ARBA00022475"/>
    </source>
</evidence>
<feature type="transmembrane region" description="Helical" evidence="7">
    <location>
        <begin position="38"/>
        <end position="55"/>
    </location>
</feature>
<comment type="subcellular location">
    <subcellularLocation>
        <location evidence="1">Cell membrane</location>
        <topology evidence="1">Multi-pass membrane protein</topology>
    </subcellularLocation>
</comment>
<dbReference type="SUPFAM" id="SSF103473">
    <property type="entry name" value="MFS general substrate transporter"/>
    <property type="match status" value="1"/>
</dbReference>
<keyword evidence="3" id="KW-1003">Cell membrane</keyword>
<comment type="caution">
    <text evidence="9">The sequence shown here is derived from an EMBL/GenBank/DDBJ whole genome shotgun (WGS) entry which is preliminary data.</text>
</comment>
<evidence type="ECO:0000259" key="8">
    <source>
        <dbReference type="PROSITE" id="PS50850"/>
    </source>
</evidence>
<feature type="transmembrane region" description="Helical" evidence="7">
    <location>
        <begin position="153"/>
        <end position="175"/>
    </location>
</feature>
<feature type="transmembrane region" description="Helical" evidence="7">
    <location>
        <begin position="67"/>
        <end position="86"/>
    </location>
</feature>
<evidence type="ECO:0000256" key="1">
    <source>
        <dbReference type="ARBA" id="ARBA00004651"/>
    </source>
</evidence>
<feature type="transmembrane region" description="Helical" evidence="7">
    <location>
        <begin position="126"/>
        <end position="147"/>
    </location>
</feature>
<evidence type="ECO:0000256" key="2">
    <source>
        <dbReference type="ARBA" id="ARBA00022448"/>
    </source>
</evidence>
<dbReference type="InterPro" id="IPR036259">
    <property type="entry name" value="MFS_trans_sf"/>
</dbReference>
<dbReference type="EMBL" id="BAABEO010000034">
    <property type="protein sequence ID" value="GAA3702577.1"/>
    <property type="molecule type" value="Genomic_DNA"/>
</dbReference>
<keyword evidence="10" id="KW-1185">Reference proteome</keyword>
<dbReference type="PRINTS" id="PR01036">
    <property type="entry name" value="TCRTETB"/>
</dbReference>
<dbReference type="InterPro" id="IPR020846">
    <property type="entry name" value="MFS_dom"/>
</dbReference>
<feature type="transmembrane region" description="Helical" evidence="7">
    <location>
        <begin position="287"/>
        <end position="309"/>
    </location>
</feature>
<organism evidence="9 10">
    <name type="scientific">Arthrobacter ginkgonis</name>
    <dbReference type="NCBI Taxonomy" id="1630594"/>
    <lineage>
        <taxon>Bacteria</taxon>
        <taxon>Bacillati</taxon>
        <taxon>Actinomycetota</taxon>
        <taxon>Actinomycetes</taxon>
        <taxon>Micrococcales</taxon>
        <taxon>Micrococcaceae</taxon>
        <taxon>Arthrobacter</taxon>
    </lineage>
</organism>
<feature type="transmembrane region" description="Helical" evidence="7">
    <location>
        <begin position="321"/>
        <end position="344"/>
    </location>
</feature>
<dbReference type="PANTHER" id="PTHR42718:SF46">
    <property type="entry name" value="BLR6921 PROTEIN"/>
    <property type="match status" value="1"/>
</dbReference>
<name>A0ABP7DC15_9MICC</name>
<keyword evidence="4 7" id="KW-0812">Transmembrane</keyword>
<evidence type="ECO:0000313" key="10">
    <source>
        <dbReference type="Proteomes" id="UP001500752"/>
    </source>
</evidence>
<feature type="transmembrane region" description="Helical" evidence="7">
    <location>
        <begin position="218"/>
        <end position="237"/>
    </location>
</feature>
<evidence type="ECO:0000313" key="9">
    <source>
        <dbReference type="EMBL" id="GAA3702577.1"/>
    </source>
</evidence>
<feature type="transmembrane region" description="Helical" evidence="7">
    <location>
        <begin position="356"/>
        <end position="380"/>
    </location>
</feature>
<feature type="transmembrane region" description="Helical" evidence="7">
    <location>
        <begin position="437"/>
        <end position="460"/>
    </location>
</feature>
<feature type="transmembrane region" description="Helical" evidence="7">
    <location>
        <begin position="92"/>
        <end position="114"/>
    </location>
</feature>
<feature type="transmembrane region" description="Helical" evidence="7">
    <location>
        <begin position="400"/>
        <end position="417"/>
    </location>
</feature>
<gene>
    <name evidence="9" type="ORF">GCM10023081_43700</name>
</gene>
<feature type="domain" description="Major facilitator superfamily (MFS) profile" evidence="8">
    <location>
        <begin position="1"/>
        <end position="467"/>
    </location>
</feature>
<dbReference type="Gene3D" id="1.20.1720.10">
    <property type="entry name" value="Multidrug resistance protein D"/>
    <property type="match status" value="1"/>
</dbReference>
<evidence type="ECO:0000256" key="4">
    <source>
        <dbReference type="ARBA" id="ARBA00022692"/>
    </source>
</evidence>
<dbReference type="Proteomes" id="UP001500752">
    <property type="component" value="Unassembled WGS sequence"/>
</dbReference>
<dbReference type="Gene3D" id="1.20.1250.20">
    <property type="entry name" value="MFS general substrate transporter like domains"/>
    <property type="match status" value="1"/>
</dbReference>
<dbReference type="CDD" id="cd17321">
    <property type="entry name" value="MFS_MMR_MDR_like"/>
    <property type="match status" value="1"/>
</dbReference>
<feature type="transmembrane region" description="Helical" evidence="7">
    <location>
        <begin position="258"/>
        <end position="281"/>
    </location>
</feature>
<dbReference type="PANTHER" id="PTHR42718">
    <property type="entry name" value="MAJOR FACILITATOR SUPERFAMILY MULTIDRUG TRANSPORTER MFSC"/>
    <property type="match status" value="1"/>
</dbReference>
<accession>A0ABP7DC15</accession>
<dbReference type="PROSITE" id="PS50850">
    <property type="entry name" value="MFS"/>
    <property type="match status" value="1"/>
</dbReference>
<keyword evidence="2" id="KW-0813">Transport</keyword>
<dbReference type="Pfam" id="PF07690">
    <property type="entry name" value="MFS_1"/>
    <property type="match status" value="1"/>
</dbReference>
<dbReference type="InterPro" id="IPR011701">
    <property type="entry name" value="MFS"/>
</dbReference>
<reference evidence="10" key="1">
    <citation type="journal article" date="2019" name="Int. J. Syst. Evol. Microbiol.">
        <title>The Global Catalogue of Microorganisms (GCM) 10K type strain sequencing project: providing services to taxonomists for standard genome sequencing and annotation.</title>
        <authorList>
            <consortium name="The Broad Institute Genomics Platform"/>
            <consortium name="The Broad Institute Genome Sequencing Center for Infectious Disease"/>
            <person name="Wu L."/>
            <person name="Ma J."/>
        </authorList>
    </citation>
    <scope>NUCLEOTIDE SEQUENCE [LARGE SCALE GENOMIC DNA]</scope>
    <source>
        <strain evidence="10">JCM 30742</strain>
    </source>
</reference>
<keyword evidence="5 7" id="KW-1133">Transmembrane helix</keyword>
<proteinExistence type="predicted"/>
<evidence type="ECO:0000256" key="5">
    <source>
        <dbReference type="ARBA" id="ARBA00022989"/>
    </source>
</evidence>
<feature type="transmembrane region" description="Helical" evidence="7">
    <location>
        <begin position="187"/>
        <end position="206"/>
    </location>
</feature>